<sequence>MAVLKRIKASTLMETLVATVLIVVIFMISSMLMNNLFSNSLKGRDDQTEEQLNQLVYAYGHGSLGLPYYEEIGDWVFSVTTQNQNGTETARFEATHRVSKKTIGKSVVHAD</sequence>
<gene>
    <name evidence="2" type="ORF">D7Z94_13075</name>
</gene>
<keyword evidence="3" id="KW-1185">Reference proteome</keyword>
<proteinExistence type="predicted"/>
<dbReference type="EMBL" id="RBCJ01000002">
    <property type="protein sequence ID" value="RKN81812.1"/>
    <property type="molecule type" value="Genomic_DNA"/>
</dbReference>
<keyword evidence="1" id="KW-0812">Transmembrane</keyword>
<feature type="transmembrane region" description="Helical" evidence="1">
    <location>
        <begin position="12"/>
        <end position="33"/>
    </location>
</feature>
<dbReference type="OrthoDB" id="1190115at2"/>
<keyword evidence="1" id="KW-1133">Transmembrane helix</keyword>
<evidence type="ECO:0008006" key="4">
    <source>
        <dbReference type="Google" id="ProtNLM"/>
    </source>
</evidence>
<organism evidence="2 3">
    <name type="scientific">Ulvibacterium marinum</name>
    <dbReference type="NCBI Taxonomy" id="2419782"/>
    <lineage>
        <taxon>Bacteria</taxon>
        <taxon>Pseudomonadati</taxon>
        <taxon>Bacteroidota</taxon>
        <taxon>Flavobacteriia</taxon>
        <taxon>Flavobacteriales</taxon>
        <taxon>Flavobacteriaceae</taxon>
        <taxon>Ulvibacterium</taxon>
    </lineage>
</organism>
<keyword evidence="1" id="KW-0472">Membrane</keyword>
<comment type="caution">
    <text evidence="2">The sequence shown here is derived from an EMBL/GenBank/DDBJ whole genome shotgun (WGS) entry which is preliminary data.</text>
</comment>
<protein>
    <recommendedName>
        <fullName evidence="4">Type II secretion system protein</fullName>
    </recommendedName>
</protein>
<dbReference type="AlphaFoldDB" id="A0A3B0C753"/>
<evidence type="ECO:0000256" key="1">
    <source>
        <dbReference type="SAM" id="Phobius"/>
    </source>
</evidence>
<name>A0A3B0C753_9FLAO</name>
<evidence type="ECO:0000313" key="2">
    <source>
        <dbReference type="EMBL" id="RKN81812.1"/>
    </source>
</evidence>
<accession>A0A3B0C753</accession>
<dbReference type="RefSeq" id="WP_120711966.1">
    <property type="nucleotide sequence ID" value="NZ_RBCJ01000002.1"/>
</dbReference>
<dbReference type="Proteomes" id="UP000276603">
    <property type="component" value="Unassembled WGS sequence"/>
</dbReference>
<reference evidence="2 3" key="1">
    <citation type="submission" date="2018-10" db="EMBL/GenBank/DDBJ databases">
        <title>Ulvibacterium marinum gen. nov., sp. nov., a novel marine bacterium of the family Flavobacteriaceae, isolated from a culture of the green alga Ulva prolifera.</title>
        <authorList>
            <person name="Zhang Z."/>
        </authorList>
    </citation>
    <scope>NUCLEOTIDE SEQUENCE [LARGE SCALE GENOMIC DNA]</scope>
    <source>
        <strain evidence="2 3">CCMM003</strain>
    </source>
</reference>
<evidence type="ECO:0000313" key="3">
    <source>
        <dbReference type="Proteomes" id="UP000276603"/>
    </source>
</evidence>